<dbReference type="PANTHER" id="PTHR11461">
    <property type="entry name" value="SERINE PROTEASE INHIBITOR, SERPIN"/>
    <property type="match status" value="1"/>
</dbReference>
<keyword evidence="3" id="KW-0722">Serine protease inhibitor</keyword>
<name>A0A8S1CSC2_9INSE</name>
<evidence type="ECO:0000256" key="4">
    <source>
        <dbReference type="RuleBase" id="RU000411"/>
    </source>
</evidence>
<accession>A0A8S1CSC2</accession>
<feature type="domain" description="Serpin" evidence="5">
    <location>
        <begin position="13"/>
        <end position="366"/>
    </location>
</feature>
<proteinExistence type="inferred from homology"/>
<comment type="similarity">
    <text evidence="1 4">Belongs to the serpin family.</text>
</comment>
<evidence type="ECO:0000313" key="6">
    <source>
        <dbReference type="EMBL" id="CAB3371004.1"/>
    </source>
</evidence>
<dbReference type="InterPro" id="IPR023796">
    <property type="entry name" value="Serpin_dom"/>
</dbReference>
<organism evidence="6 7">
    <name type="scientific">Cloeon dipterum</name>
    <dbReference type="NCBI Taxonomy" id="197152"/>
    <lineage>
        <taxon>Eukaryota</taxon>
        <taxon>Metazoa</taxon>
        <taxon>Ecdysozoa</taxon>
        <taxon>Arthropoda</taxon>
        <taxon>Hexapoda</taxon>
        <taxon>Insecta</taxon>
        <taxon>Pterygota</taxon>
        <taxon>Palaeoptera</taxon>
        <taxon>Ephemeroptera</taxon>
        <taxon>Pisciforma</taxon>
        <taxon>Baetidae</taxon>
        <taxon>Cloeon</taxon>
    </lineage>
</organism>
<dbReference type="GO" id="GO:0004867">
    <property type="term" value="F:serine-type endopeptidase inhibitor activity"/>
    <property type="evidence" value="ECO:0007669"/>
    <property type="project" value="UniProtKB-KW"/>
</dbReference>
<dbReference type="PANTHER" id="PTHR11461:SF211">
    <property type="entry name" value="GH10112P-RELATED"/>
    <property type="match status" value="1"/>
</dbReference>
<dbReference type="InterPro" id="IPR036186">
    <property type="entry name" value="Serpin_sf"/>
</dbReference>
<dbReference type="SUPFAM" id="SSF56574">
    <property type="entry name" value="Serpins"/>
    <property type="match status" value="1"/>
</dbReference>
<dbReference type="InterPro" id="IPR023795">
    <property type="entry name" value="Serpin_CS"/>
</dbReference>
<dbReference type="GO" id="GO:0005615">
    <property type="term" value="C:extracellular space"/>
    <property type="evidence" value="ECO:0007669"/>
    <property type="project" value="InterPro"/>
</dbReference>
<protein>
    <recommendedName>
        <fullName evidence="5">Serpin domain-containing protein</fullName>
    </recommendedName>
</protein>
<dbReference type="Pfam" id="PF00079">
    <property type="entry name" value="Serpin"/>
    <property type="match status" value="1"/>
</dbReference>
<gene>
    <name evidence="6" type="ORF">CLODIP_2_CD08357</name>
</gene>
<dbReference type="InterPro" id="IPR000215">
    <property type="entry name" value="Serpin_fam"/>
</dbReference>
<evidence type="ECO:0000256" key="2">
    <source>
        <dbReference type="ARBA" id="ARBA00022690"/>
    </source>
</evidence>
<evidence type="ECO:0000256" key="1">
    <source>
        <dbReference type="ARBA" id="ARBA00009500"/>
    </source>
</evidence>
<dbReference type="AlphaFoldDB" id="A0A8S1CSC2"/>
<dbReference type="OrthoDB" id="671595at2759"/>
<dbReference type="Proteomes" id="UP000494165">
    <property type="component" value="Unassembled WGS sequence"/>
</dbReference>
<dbReference type="InterPro" id="IPR042185">
    <property type="entry name" value="Serpin_sf_2"/>
</dbReference>
<dbReference type="CDD" id="cd19601">
    <property type="entry name" value="serpin42Da-like"/>
    <property type="match status" value="1"/>
</dbReference>
<comment type="caution">
    <text evidence="6">The sequence shown here is derived from an EMBL/GenBank/DDBJ whole genome shotgun (WGS) entry which is preliminary data.</text>
</comment>
<dbReference type="Gene3D" id="3.30.497.10">
    <property type="entry name" value="Antithrombin, subunit I, domain 2"/>
    <property type="match status" value="1"/>
</dbReference>
<dbReference type="Gene3D" id="2.30.39.10">
    <property type="entry name" value="Alpha-1-antitrypsin, domain 1"/>
    <property type="match status" value="1"/>
</dbReference>
<evidence type="ECO:0000256" key="3">
    <source>
        <dbReference type="ARBA" id="ARBA00022900"/>
    </source>
</evidence>
<evidence type="ECO:0000259" key="5">
    <source>
        <dbReference type="SMART" id="SM00093"/>
    </source>
</evidence>
<dbReference type="InterPro" id="IPR042178">
    <property type="entry name" value="Serpin_sf_1"/>
</dbReference>
<dbReference type="EMBL" id="CADEPI010000057">
    <property type="protein sequence ID" value="CAB3371004.1"/>
    <property type="molecule type" value="Genomic_DNA"/>
</dbReference>
<reference evidence="6 7" key="1">
    <citation type="submission" date="2020-04" db="EMBL/GenBank/DDBJ databases">
        <authorList>
            <person name="Alioto T."/>
            <person name="Alioto T."/>
            <person name="Gomez Garrido J."/>
        </authorList>
    </citation>
    <scope>NUCLEOTIDE SEQUENCE [LARGE SCALE GENOMIC DNA]</scope>
</reference>
<evidence type="ECO:0000313" key="7">
    <source>
        <dbReference type="Proteomes" id="UP000494165"/>
    </source>
</evidence>
<dbReference type="PROSITE" id="PS00284">
    <property type="entry name" value="SERPIN"/>
    <property type="match status" value="1"/>
</dbReference>
<dbReference type="SMART" id="SM00093">
    <property type="entry name" value="SERPIN"/>
    <property type="match status" value="1"/>
</dbReference>
<keyword evidence="7" id="KW-1185">Reference proteome</keyword>
<keyword evidence="2" id="KW-0646">Protease inhibitor</keyword>
<sequence>MADLDTTVFAASKSFYQTVGKIEGNVVSSPVSCLYALGMLFAGSNTHTRKSMAKALQFPENLTETAAKFEAVSHALKGLNGVELSIANKVFAAEDINITLDYVTLLSKSFMASAENADFKRPEVATAKINDWVNAETKGLIENLLNDPLETTTRLVLLNAMYFKGQWDSQFNRKNTIMTQYFWGNREIYMEVPMMYKKDYYMCANLPDFDAKAIAIPYKGGDMNLLVILPNKYDGLYKLTEKIDRLYDLKSIMSKMTTAMVEVILPKFKIESTIELKPYLREMGLADIFEAPDLSGITAEKLRVSKVIQKAVIEVNEEGTVASASSAVGAINRMISKLVFRCDHPFFFFLTYRDNFSLFGGKFDRPE</sequence>